<dbReference type="InterPro" id="IPR045307">
    <property type="entry name" value="ADCK1_dom"/>
</dbReference>
<feature type="region of interest" description="Disordered" evidence="2">
    <location>
        <begin position="41"/>
        <end position="75"/>
    </location>
</feature>
<feature type="region of interest" description="Disordered" evidence="2">
    <location>
        <begin position="379"/>
        <end position="408"/>
    </location>
</feature>
<proteinExistence type="inferred from homology"/>
<organism evidence="4 5">
    <name type="scientific">Hyphodiscus hymeniophilus</name>
    <dbReference type="NCBI Taxonomy" id="353542"/>
    <lineage>
        <taxon>Eukaryota</taxon>
        <taxon>Fungi</taxon>
        <taxon>Dikarya</taxon>
        <taxon>Ascomycota</taxon>
        <taxon>Pezizomycotina</taxon>
        <taxon>Leotiomycetes</taxon>
        <taxon>Helotiales</taxon>
        <taxon>Hyphodiscaceae</taxon>
        <taxon>Hyphodiscus</taxon>
    </lineage>
</organism>
<reference evidence="4" key="1">
    <citation type="submission" date="2019-07" db="EMBL/GenBank/DDBJ databases">
        <title>Hyphodiscus hymeniophilus genome sequencing and assembly.</title>
        <authorList>
            <person name="Kramer G."/>
            <person name="Nodwell J."/>
        </authorList>
    </citation>
    <scope>NUCLEOTIDE SEQUENCE</scope>
    <source>
        <strain evidence="4">ATCC 34498</strain>
    </source>
</reference>
<protein>
    <submittedName>
        <fullName evidence="4">Abc1 family</fullName>
    </submittedName>
</protein>
<accession>A0A9P6VMZ6</accession>
<dbReference type="Pfam" id="PF03109">
    <property type="entry name" value="ABC1"/>
    <property type="match status" value="1"/>
</dbReference>
<gene>
    <name evidence="4" type="ORF">D0Z07_3347</name>
</gene>
<dbReference type="EMBL" id="VNKQ01000006">
    <property type="protein sequence ID" value="KAG0650509.1"/>
    <property type="molecule type" value="Genomic_DNA"/>
</dbReference>
<evidence type="ECO:0000256" key="1">
    <source>
        <dbReference type="ARBA" id="ARBA00009670"/>
    </source>
</evidence>
<evidence type="ECO:0000259" key="3">
    <source>
        <dbReference type="Pfam" id="PF03109"/>
    </source>
</evidence>
<dbReference type="AlphaFoldDB" id="A0A9P6VMZ6"/>
<feature type="domain" description="ABC1 atypical kinase-like" evidence="3">
    <location>
        <begin position="191"/>
        <end position="498"/>
    </location>
</feature>
<comment type="similarity">
    <text evidence="1">Belongs to the protein kinase superfamily. ADCK protein kinase family.</text>
</comment>
<keyword evidence="5" id="KW-1185">Reference proteome</keyword>
<evidence type="ECO:0000313" key="4">
    <source>
        <dbReference type="EMBL" id="KAG0650509.1"/>
    </source>
</evidence>
<evidence type="ECO:0000256" key="2">
    <source>
        <dbReference type="SAM" id="MobiDB-lite"/>
    </source>
</evidence>
<dbReference type="CDD" id="cd13969">
    <property type="entry name" value="ADCK1-like"/>
    <property type="match status" value="1"/>
</dbReference>
<dbReference type="InterPro" id="IPR011009">
    <property type="entry name" value="Kinase-like_dom_sf"/>
</dbReference>
<evidence type="ECO:0000313" key="5">
    <source>
        <dbReference type="Proteomes" id="UP000785200"/>
    </source>
</evidence>
<dbReference type="InterPro" id="IPR004147">
    <property type="entry name" value="ABC1_dom"/>
</dbReference>
<dbReference type="Proteomes" id="UP000785200">
    <property type="component" value="Unassembled WGS sequence"/>
</dbReference>
<dbReference type="InterPro" id="IPR051130">
    <property type="entry name" value="Mito_struct-func_regulator"/>
</dbReference>
<name>A0A9P6VMZ6_9HELO</name>
<dbReference type="PANTHER" id="PTHR43173">
    <property type="entry name" value="ABC1 FAMILY PROTEIN"/>
    <property type="match status" value="1"/>
</dbReference>
<dbReference type="OrthoDB" id="427480at2759"/>
<dbReference type="PANTHER" id="PTHR43173:SF37">
    <property type="entry name" value="ABC1 FAMILY PROTEIN C10F6.14C"/>
    <property type="match status" value="1"/>
</dbReference>
<comment type="caution">
    <text evidence="4">The sequence shown here is derived from an EMBL/GenBank/DDBJ whole genome shotgun (WGS) entry which is preliminary data.</text>
</comment>
<sequence>MSPRIAGLCSRCIRSQSIPQTNASFKIALPFPRLATRSHIESTRPYSSSRQAHARSTEGRFQPLVPPSPESLGRAQPAKLYPRSIKWGRRLLYISVATGLLYTLDKELYASALARSLRTFGTGIVVALDYKINFRPEPWFGGDIVDLHRRNAQRLFELLHSNGGLYLKIGQAIAMQSAVLPPEFQKMFARMFDDAPQNDWKDVEMVIREEFGGRSPEEVFGVSFTNEPGYGVMEKKARASASVAQVHWARLPDGREIAIKVQKREIAHQVGWDLWAFKVVMKVYTTWFNLPLYSLVPYITERLMLETDFVNEADNSEKMAKLVAGEPRLRGRVYIPVVYRDLSSKRIMTTEWIEGVRLWDKDALTKPWLGGYGLGSPGVNGTPLPPPTTSTRVNDGTGALKPERNDWRGRNGKGGLGLSLKQVMTTMIDLFSAQMFLWGLVHCDPHPGNIFIRRQPGGEPELVLIDHGLYVSMTPKFRHQYCQFWKAIMTFDNKTLSEITSAWGVKAPDLFASATLMRPYEGGDSSTKKRITGELKGKTAAERHYEVQDRMRQGIREILSEEDNFPRELLFIGRNMRIVQGNNQFLGSPVNRIKMTGSWASRSLVEDKNLSLSERFANGWRHVLFRFVLFSSDVVFYTSKVRQYFGFGDGMEDEIEKQMRFIAKDQFGVELQHDVFEG</sequence>
<dbReference type="SUPFAM" id="SSF56112">
    <property type="entry name" value="Protein kinase-like (PK-like)"/>
    <property type="match status" value="1"/>
</dbReference>